<accession>A0A161ZWZ2</accession>
<protein>
    <submittedName>
        <fullName evidence="2">Uncharacterized protein</fullName>
    </submittedName>
</protein>
<evidence type="ECO:0000256" key="1">
    <source>
        <dbReference type="SAM" id="MobiDB-lite"/>
    </source>
</evidence>
<comment type="caution">
    <text evidence="2">The sequence shown here is derived from an EMBL/GenBank/DDBJ whole genome shotgun (WGS) entry which is preliminary data.</text>
</comment>
<evidence type="ECO:0000313" key="2">
    <source>
        <dbReference type="EMBL" id="KZM91580.1"/>
    </source>
</evidence>
<proteinExistence type="predicted"/>
<dbReference type="AlphaFoldDB" id="A0A161ZWZ2"/>
<sequence>MSNDDNSPKSCHIFTSEDNLQDHQNAEVLPLPRTPLSNITNSHPNKSSRFRFLQAKAAKTNFQNEGPRVMHLAHDDIDNQLPREVPVSRSPLSDITIASQNKSSRFRSLNTGSSETNIQSTTRNLYRDSFENEEQSKKYFNHDDIECSTVQDPVFSDESDSDYVCG</sequence>
<dbReference type="Gramene" id="KZM91580">
    <property type="protein sequence ID" value="KZM91580"/>
    <property type="gene ID" value="DCAR_021055"/>
</dbReference>
<name>A0A161ZWZ2_DAUCS</name>
<reference evidence="2" key="1">
    <citation type="journal article" date="2016" name="Nat. Genet.">
        <title>A high-quality carrot genome assembly provides new insights into carotenoid accumulation and asterid genome evolution.</title>
        <authorList>
            <person name="Iorizzo M."/>
            <person name="Ellison S."/>
            <person name="Senalik D."/>
            <person name="Zeng P."/>
            <person name="Satapoomin P."/>
            <person name="Huang J."/>
            <person name="Bowman M."/>
            <person name="Iovene M."/>
            <person name="Sanseverino W."/>
            <person name="Cavagnaro P."/>
            <person name="Yildiz M."/>
            <person name="Macko-Podgorni A."/>
            <person name="Moranska E."/>
            <person name="Grzebelus E."/>
            <person name="Grzebelus D."/>
            <person name="Ashrafi H."/>
            <person name="Zheng Z."/>
            <person name="Cheng S."/>
            <person name="Spooner D."/>
            <person name="Van Deynze A."/>
            <person name="Simon P."/>
        </authorList>
    </citation>
    <scope>NUCLEOTIDE SEQUENCE [LARGE SCALE GENOMIC DNA]</scope>
    <source>
        <tissue evidence="2">Leaf</tissue>
    </source>
</reference>
<feature type="region of interest" description="Disordered" evidence="1">
    <location>
        <begin position="1"/>
        <end position="22"/>
    </location>
</feature>
<organism evidence="2">
    <name type="scientific">Daucus carota subsp. sativus</name>
    <name type="common">Carrot</name>
    <dbReference type="NCBI Taxonomy" id="79200"/>
    <lineage>
        <taxon>Eukaryota</taxon>
        <taxon>Viridiplantae</taxon>
        <taxon>Streptophyta</taxon>
        <taxon>Embryophyta</taxon>
        <taxon>Tracheophyta</taxon>
        <taxon>Spermatophyta</taxon>
        <taxon>Magnoliopsida</taxon>
        <taxon>eudicotyledons</taxon>
        <taxon>Gunneridae</taxon>
        <taxon>Pentapetalae</taxon>
        <taxon>asterids</taxon>
        <taxon>campanulids</taxon>
        <taxon>Apiales</taxon>
        <taxon>Apiaceae</taxon>
        <taxon>Apioideae</taxon>
        <taxon>Scandiceae</taxon>
        <taxon>Daucinae</taxon>
        <taxon>Daucus</taxon>
        <taxon>Daucus sect. Daucus</taxon>
    </lineage>
</organism>
<gene>
    <name evidence="2" type="ORF">DCAR_021055</name>
</gene>
<dbReference type="EMBL" id="LNRQ01000006">
    <property type="protein sequence ID" value="KZM91580.1"/>
    <property type="molecule type" value="Genomic_DNA"/>
</dbReference>